<dbReference type="Pfam" id="PF13487">
    <property type="entry name" value="HD_5"/>
    <property type="match status" value="1"/>
</dbReference>
<keyword evidence="1" id="KW-0597">Phosphoprotein</keyword>
<dbReference type="EMBL" id="MGFH01000061">
    <property type="protein sequence ID" value="OGM06486.1"/>
    <property type="molecule type" value="Genomic_DNA"/>
</dbReference>
<feature type="domain" description="HD-GYP" evidence="3">
    <location>
        <begin position="171"/>
        <end position="360"/>
    </location>
</feature>
<dbReference type="Gene3D" id="1.10.3210.10">
    <property type="entry name" value="Hypothetical protein af1432"/>
    <property type="match status" value="1"/>
</dbReference>
<evidence type="ECO:0000313" key="5">
    <source>
        <dbReference type="Proteomes" id="UP000178735"/>
    </source>
</evidence>
<dbReference type="InterPro" id="IPR052020">
    <property type="entry name" value="Cyclic_di-GMP/3'3'-cGAMP_PDE"/>
</dbReference>
<evidence type="ECO:0000313" key="4">
    <source>
        <dbReference type="EMBL" id="OGM06486.1"/>
    </source>
</evidence>
<dbReference type="Pfam" id="PF00072">
    <property type="entry name" value="Response_reg"/>
    <property type="match status" value="1"/>
</dbReference>
<dbReference type="SUPFAM" id="SSF109604">
    <property type="entry name" value="HD-domain/PDEase-like"/>
    <property type="match status" value="1"/>
</dbReference>
<organism evidence="4 5">
    <name type="scientific">Candidatus Wallbacteria bacterium GWC2_49_35</name>
    <dbReference type="NCBI Taxonomy" id="1817813"/>
    <lineage>
        <taxon>Bacteria</taxon>
        <taxon>Candidatus Walliibacteriota</taxon>
    </lineage>
</organism>
<protein>
    <recommendedName>
        <fullName evidence="6">Two-component system response regulator</fullName>
    </recommendedName>
</protein>
<dbReference type="Proteomes" id="UP000178735">
    <property type="component" value="Unassembled WGS sequence"/>
</dbReference>
<dbReference type="PANTHER" id="PTHR45228">
    <property type="entry name" value="CYCLIC DI-GMP PHOSPHODIESTERASE TM_0186-RELATED"/>
    <property type="match status" value="1"/>
</dbReference>
<dbReference type="PROSITE" id="PS51832">
    <property type="entry name" value="HD_GYP"/>
    <property type="match status" value="1"/>
</dbReference>
<accession>A0A1F7WUK2</accession>
<proteinExistence type="predicted"/>
<dbReference type="GO" id="GO:0000160">
    <property type="term" value="P:phosphorelay signal transduction system"/>
    <property type="evidence" value="ECO:0007669"/>
    <property type="project" value="InterPro"/>
</dbReference>
<evidence type="ECO:0000256" key="1">
    <source>
        <dbReference type="PROSITE-ProRule" id="PRU00169"/>
    </source>
</evidence>
<dbReference type="STRING" id="1817813.A2008_03960"/>
<dbReference type="CDD" id="cd00077">
    <property type="entry name" value="HDc"/>
    <property type="match status" value="1"/>
</dbReference>
<dbReference type="Gene3D" id="3.40.50.2300">
    <property type="match status" value="1"/>
</dbReference>
<dbReference type="NCBIfam" id="TIGR00277">
    <property type="entry name" value="HDIG"/>
    <property type="match status" value="1"/>
</dbReference>
<dbReference type="AlphaFoldDB" id="A0A1F7WUK2"/>
<dbReference type="SMART" id="SM00448">
    <property type="entry name" value="REC"/>
    <property type="match status" value="1"/>
</dbReference>
<dbReference type="InterPro" id="IPR006675">
    <property type="entry name" value="HDIG_dom"/>
</dbReference>
<dbReference type="InterPro" id="IPR003607">
    <property type="entry name" value="HD/PDEase_dom"/>
</dbReference>
<feature type="modified residue" description="4-aspartylphosphate" evidence="1">
    <location>
        <position position="64"/>
    </location>
</feature>
<evidence type="ECO:0000259" key="2">
    <source>
        <dbReference type="PROSITE" id="PS50110"/>
    </source>
</evidence>
<dbReference type="PROSITE" id="PS50110">
    <property type="entry name" value="RESPONSE_REGULATORY"/>
    <property type="match status" value="1"/>
</dbReference>
<dbReference type="InterPro" id="IPR037522">
    <property type="entry name" value="HD_GYP_dom"/>
</dbReference>
<comment type="caution">
    <text evidence="4">The sequence shown here is derived from an EMBL/GenBank/DDBJ whole genome shotgun (WGS) entry which is preliminary data.</text>
</comment>
<reference evidence="4 5" key="1">
    <citation type="journal article" date="2016" name="Nat. Commun.">
        <title>Thousands of microbial genomes shed light on interconnected biogeochemical processes in an aquifer system.</title>
        <authorList>
            <person name="Anantharaman K."/>
            <person name="Brown C.T."/>
            <person name="Hug L.A."/>
            <person name="Sharon I."/>
            <person name="Castelle C.J."/>
            <person name="Probst A.J."/>
            <person name="Thomas B.C."/>
            <person name="Singh A."/>
            <person name="Wilkins M.J."/>
            <person name="Karaoz U."/>
            <person name="Brodie E.L."/>
            <person name="Williams K.H."/>
            <person name="Hubbard S.S."/>
            <person name="Banfield J.F."/>
        </authorList>
    </citation>
    <scope>NUCLEOTIDE SEQUENCE [LARGE SCALE GENOMIC DNA]</scope>
</reference>
<sequence>MEADMTQSPAGSAKKKLLIVDDEKYITQLLTELLENDYSVETANDGIQAFNKLKNDSFDLMLTDISMPNLDGIELLRLARAQLPDMSVIMMSGLATTENVIDALNLGARHFIRKPFKINDVSEIIKQKMSEGQSSESASEIDVVMTDINYLILSNNYGKMTDVKKILPACTQAYYDILKDARVVKSLMKIKQFDDAIYRHSLDVGIIASIICAFKHVKTALLNAITLGGFLHDIGKINVDYNILNKSEKLTTEEFDQIKLHTFFGHNILLEEGFAEEVAEIAFKHHEKLDGSGYPRGYTEYGIDTASQFIAVCDIYSALTEKRPYRKKLTPQEALELMHKDFVAKINFDVVKLLRLFIEG</sequence>
<gene>
    <name evidence="4" type="ORF">A2008_03960</name>
</gene>
<dbReference type="InterPro" id="IPR001789">
    <property type="entry name" value="Sig_transdc_resp-reg_receiver"/>
</dbReference>
<name>A0A1F7WUK2_9BACT</name>
<feature type="domain" description="Response regulatory" evidence="2">
    <location>
        <begin position="16"/>
        <end position="129"/>
    </location>
</feature>
<dbReference type="SMART" id="SM00471">
    <property type="entry name" value="HDc"/>
    <property type="match status" value="1"/>
</dbReference>
<evidence type="ECO:0000259" key="3">
    <source>
        <dbReference type="PROSITE" id="PS51832"/>
    </source>
</evidence>
<dbReference type="InterPro" id="IPR011006">
    <property type="entry name" value="CheY-like_superfamily"/>
</dbReference>
<dbReference type="SUPFAM" id="SSF52172">
    <property type="entry name" value="CheY-like"/>
    <property type="match status" value="1"/>
</dbReference>
<evidence type="ECO:0008006" key="6">
    <source>
        <dbReference type="Google" id="ProtNLM"/>
    </source>
</evidence>